<gene>
    <name evidence="1" type="ORF">EV644_116158</name>
</gene>
<reference evidence="1 2" key="1">
    <citation type="journal article" date="2015" name="Stand. Genomic Sci.">
        <title>Genomic Encyclopedia of Bacterial and Archaeal Type Strains, Phase III: the genomes of soil and plant-associated and newly described type strains.</title>
        <authorList>
            <person name="Whitman W.B."/>
            <person name="Woyke T."/>
            <person name="Klenk H.P."/>
            <person name="Zhou Y."/>
            <person name="Lilburn T.G."/>
            <person name="Beck B.J."/>
            <person name="De Vos P."/>
            <person name="Vandamme P."/>
            <person name="Eisen J.A."/>
            <person name="Garrity G."/>
            <person name="Hugenholtz P."/>
            <person name="Kyrpides N.C."/>
        </authorList>
    </citation>
    <scope>NUCLEOTIDE SEQUENCE [LARGE SCALE GENOMIC DNA]</scope>
    <source>
        <strain evidence="1 2">VKM Ac-2538</strain>
    </source>
</reference>
<dbReference type="SUPFAM" id="SSF55729">
    <property type="entry name" value="Acyl-CoA N-acyltransferases (Nat)"/>
    <property type="match status" value="1"/>
</dbReference>
<evidence type="ECO:0000313" key="1">
    <source>
        <dbReference type="EMBL" id="TCO16784.1"/>
    </source>
</evidence>
<keyword evidence="2" id="KW-1185">Reference proteome</keyword>
<protein>
    <recommendedName>
        <fullName evidence="3">Acetyltransferase (GNAT) family protein</fullName>
    </recommendedName>
</protein>
<organism evidence="1 2">
    <name type="scientific">Kribbella orskensis</name>
    <dbReference type="NCBI Taxonomy" id="2512216"/>
    <lineage>
        <taxon>Bacteria</taxon>
        <taxon>Bacillati</taxon>
        <taxon>Actinomycetota</taxon>
        <taxon>Actinomycetes</taxon>
        <taxon>Propionibacteriales</taxon>
        <taxon>Kribbellaceae</taxon>
        <taxon>Kribbella</taxon>
    </lineage>
</organism>
<evidence type="ECO:0008006" key="3">
    <source>
        <dbReference type="Google" id="ProtNLM"/>
    </source>
</evidence>
<comment type="caution">
    <text evidence="1">The sequence shown here is derived from an EMBL/GenBank/DDBJ whole genome shotgun (WGS) entry which is preliminary data.</text>
</comment>
<evidence type="ECO:0000313" key="2">
    <source>
        <dbReference type="Proteomes" id="UP000295818"/>
    </source>
</evidence>
<dbReference type="RefSeq" id="WP_132192985.1">
    <property type="nucleotide sequence ID" value="NZ_SLWM01000016.1"/>
</dbReference>
<accession>A0ABY2BDD0</accession>
<dbReference type="InterPro" id="IPR016181">
    <property type="entry name" value="Acyl_CoA_acyltransferase"/>
</dbReference>
<dbReference type="Gene3D" id="3.40.630.30">
    <property type="match status" value="1"/>
</dbReference>
<sequence>MAEYGTPEELPNIHHRKQYEETAAATPEYRITCIYVDKRHRRSGLAALALRGALDLIARAGGGRVEGYPQDTPGRKVNPSFLYNGTRHIYEEAGFAYDRPKGKNHCVMTMTVEATN</sequence>
<dbReference type="Proteomes" id="UP000295818">
    <property type="component" value="Unassembled WGS sequence"/>
</dbReference>
<proteinExistence type="predicted"/>
<name>A0ABY2BDD0_9ACTN</name>
<dbReference type="EMBL" id="SLWM01000016">
    <property type="protein sequence ID" value="TCO16784.1"/>
    <property type="molecule type" value="Genomic_DNA"/>
</dbReference>